<dbReference type="EMBL" id="JAPDRQ010000429">
    <property type="protein sequence ID" value="KAJ9649846.1"/>
    <property type="molecule type" value="Genomic_DNA"/>
</dbReference>
<sequence>MTSNNQQIDQGMQTPSVQPMSASPGPLVPDEVVSGLYISNIHTASGYLKGTLSSANAPAIGHILSLYSGRQTDRDRLKRTDGITVTNKQIILHDYSSTNMIEHFPQIVLSIHTALKENRHVLVHCYAGVSRSATAILAYLIWAQGMAFNTALKLLWSKRPVVNPNAGFREQLRLWELLDCNLLTNDPECRFKEEYVDFTKKRALKSFTDADGNEPDLGALRRVLRPEPTNEVPKGKTDGLQKA</sequence>
<organism evidence="1 2">
    <name type="scientific">Neophaeococcomyces mojaviensis</name>
    <dbReference type="NCBI Taxonomy" id="3383035"/>
    <lineage>
        <taxon>Eukaryota</taxon>
        <taxon>Fungi</taxon>
        <taxon>Dikarya</taxon>
        <taxon>Ascomycota</taxon>
        <taxon>Pezizomycotina</taxon>
        <taxon>Eurotiomycetes</taxon>
        <taxon>Chaetothyriomycetidae</taxon>
        <taxon>Chaetothyriales</taxon>
        <taxon>Chaetothyriales incertae sedis</taxon>
        <taxon>Neophaeococcomyces</taxon>
    </lineage>
</organism>
<name>A0ACC2ZQJ1_9EURO</name>
<reference evidence="1" key="1">
    <citation type="submission" date="2022-10" db="EMBL/GenBank/DDBJ databases">
        <title>Culturing micro-colonial fungi from biological soil crusts in the Mojave desert and describing Neophaeococcomyces mojavensis, and introducing the new genera and species Taxawa tesnikishii.</title>
        <authorList>
            <person name="Kurbessoian T."/>
            <person name="Stajich J.E."/>
        </authorList>
    </citation>
    <scope>NUCLEOTIDE SEQUENCE</scope>
    <source>
        <strain evidence="1">JES_112</strain>
    </source>
</reference>
<dbReference type="Proteomes" id="UP001172386">
    <property type="component" value="Unassembled WGS sequence"/>
</dbReference>
<evidence type="ECO:0000313" key="2">
    <source>
        <dbReference type="Proteomes" id="UP001172386"/>
    </source>
</evidence>
<gene>
    <name evidence="1" type="primary">YVH1_2</name>
    <name evidence="1" type="ORF">H2198_010833</name>
</gene>
<comment type="caution">
    <text evidence="1">The sequence shown here is derived from an EMBL/GenBank/DDBJ whole genome shotgun (WGS) entry which is preliminary data.</text>
</comment>
<accession>A0ACC2ZQJ1</accession>
<proteinExistence type="predicted"/>
<protein>
    <submittedName>
        <fullName evidence="1">Tyrosine protein phosphatase yvh1</fullName>
    </submittedName>
</protein>
<keyword evidence="2" id="KW-1185">Reference proteome</keyword>
<evidence type="ECO:0000313" key="1">
    <source>
        <dbReference type="EMBL" id="KAJ9649846.1"/>
    </source>
</evidence>